<protein>
    <submittedName>
        <fullName evidence="1">Uncharacterized protein</fullName>
    </submittedName>
</protein>
<dbReference type="EMBL" id="HBUF01023601">
    <property type="protein sequence ID" value="CAG6612045.1"/>
    <property type="molecule type" value="Transcribed_RNA"/>
</dbReference>
<dbReference type="EMBL" id="HBUF01023600">
    <property type="protein sequence ID" value="CAG6612043.1"/>
    <property type="molecule type" value="Transcribed_RNA"/>
</dbReference>
<evidence type="ECO:0000313" key="1">
    <source>
        <dbReference type="EMBL" id="CAG6612041.1"/>
    </source>
</evidence>
<name>A0A8D8LMZ7_9HEMI</name>
<reference evidence="1" key="1">
    <citation type="submission" date="2021-05" db="EMBL/GenBank/DDBJ databases">
        <authorList>
            <person name="Alioto T."/>
            <person name="Alioto T."/>
            <person name="Gomez Garrido J."/>
        </authorList>
    </citation>
    <scope>NUCLEOTIDE SEQUENCE</scope>
</reference>
<organism evidence="1">
    <name type="scientific">Cacopsylla melanoneura</name>
    <dbReference type="NCBI Taxonomy" id="428564"/>
    <lineage>
        <taxon>Eukaryota</taxon>
        <taxon>Metazoa</taxon>
        <taxon>Ecdysozoa</taxon>
        <taxon>Arthropoda</taxon>
        <taxon>Hexapoda</taxon>
        <taxon>Insecta</taxon>
        <taxon>Pterygota</taxon>
        <taxon>Neoptera</taxon>
        <taxon>Paraneoptera</taxon>
        <taxon>Hemiptera</taxon>
        <taxon>Sternorrhyncha</taxon>
        <taxon>Psylloidea</taxon>
        <taxon>Psyllidae</taxon>
        <taxon>Psyllinae</taxon>
        <taxon>Cacopsylla</taxon>
    </lineage>
</organism>
<dbReference type="EMBL" id="HBUF01023599">
    <property type="protein sequence ID" value="CAG6612041.1"/>
    <property type="molecule type" value="Transcribed_RNA"/>
</dbReference>
<proteinExistence type="predicted"/>
<sequence>MLRQRKPSFSGGNVPSVAPRGLYMLTLTRFWTGETTAIIPRVAVTTLKKQSKKVTCKVLHNGCHDAKYLFHLDFLRNYTIEIKETYISEMSERRRRIQLMTSLFEFLENTEVVY</sequence>
<dbReference type="AlphaFoldDB" id="A0A8D8LMZ7"/>
<accession>A0A8D8LMZ7</accession>
<dbReference type="EMBL" id="HBUF01023598">
    <property type="protein sequence ID" value="CAG6612038.1"/>
    <property type="molecule type" value="Transcribed_RNA"/>
</dbReference>